<dbReference type="Proteomes" id="UP000318141">
    <property type="component" value="Unassembled WGS sequence"/>
</dbReference>
<proteinExistence type="predicted"/>
<keyword evidence="2" id="KW-1185">Reference proteome</keyword>
<organism evidence="1 2">
    <name type="scientific">Cupriavidus gilardii J11</name>
    <dbReference type="NCBI Taxonomy" id="936133"/>
    <lineage>
        <taxon>Bacteria</taxon>
        <taxon>Pseudomonadati</taxon>
        <taxon>Pseudomonadota</taxon>
        <taxon>Betaproteobacteria</taxon>
        <taxon>Burkholderiales</taxon>
        <taxon>Burkholderiaceae</taxon>
        <taxon>Cupriavidus</taxon>
    </lineage>
</organism>
<evidence type="ECO:0000313" key="1">
    <source>
        <dbReference type="EMBL" id="TWG80385.1"/>
    </source>
</evidence>
<name>A0A562B584_9BURK</name>
<reference evidence="1 2" key="1">
    <citation type="submission" date="2019-07" db="EMBL/GenBank/DDBJ databases">
        <title>Genome sequencing of lignin-degrading bacterial isolates.</title>
        <authorList>
            <person name="Gladden J."/>
        </authorList>
    </citation>
    <scope>NUCLEOTIDE SEQUENCE [LARGE SCALE GENOMIC DNA]</scope>
    <source>
        <strain evidence="1 2">J11</strain>
    </source>
</reference>
<dbReference type="OrthoDB" id="8965876at2"/>
<gene>
    <name evidence="1" type="ORF">L602_000500000310</name>
</gene>
<evidence type="ECO:0000313" key="2">
    <source>
        <dbReference type="Proteomes" id="UP000318141"/>
    </source>
</evidence>
<accession>A0A562B584</accession>
<protein>
    <submittedName>
        <fullName evidence="1">Uncharacterized protein</fullName>
    </submittedName>
</protein>
<sequence length="87" mass="9544">MPATYPARSICLEVAFFGDERDEVRLACDAVTIQPGAIVVRGVDARHLGAIEWAPDALSFSAYDRHHRFPVGRPTLIDHGSALFPLL</sequence>
<comment type="caution">
    <text evidence="1">The sequence shown here is derived from an EMBL/GenBank/DDBJ whole genome shotgun (WGS) entry which is preliminary data.</text>
</comment>
<dbReference type="AlphaFoldDB" id="A0A562B584"/>
<dbReference type="EMBL" id="VLJN01000045">
    <property type="protein sequence ID" value="TWG80385.1"/>
    <property type="molecule type" value="Genomic_DNA"/>
</dbReference>